<proteinExistence type="predicted"/>
<gene>
    <name evidence="1" type="ORF">UFOVP84_192</name>
</gene>
<name>A0A6J5KY18_9CAUD</name>
<dbReference type="EMBL" id="LR796208">
    <property type="protein sequence ID" value="CAB4127448.1"/>
    <property type="molecule type" value="Genomic_DNA"/>
</dbReference>
<accession>A0A6J5KY18</accession>
<protein>
    <submittedName>
        <fullName evidence="1">Uncharacterized protein</fullName>
    </submittedName>
</protein>
<reference evidence="1" key="1">
    <citation type="submission" date="2020-04" db="EMBL/GenBank/DDBJ databases">
        <authorList>
            <person name="Chiriac C."/>
            <person name="Salcher M."/>
            <person name="Ghai R."/>
            <person name="Kavagutti S V."/>
        </authorList>
    </citation>
    <scope>NUCLEOTIDE SEQUENCE</scope>
</reference>
<organism evidence="1">
    <name type="scientific">uncultured Caudovirales phage</name>
    <dbReference type="NCBI Taxonomy" id="2100421"/>
    <lineage>
        <taxon>Viruses</taxon>
        <taxon>Duplodnaviria</taxon>
        <taxon>Heunggongvirae</taxon>
        <taxon>Uroviricota</taxon>
        <taxon>Caudoviricetes</taxon>
        <taxon>Peduoviridae</taxon>
        <taxon>Maltschvirus</taxon>
        <taxon>Maltschvirus maltsch</taxon>
    </lineage>
</organism>
<sequence length="59" mass="6886">MKTYRAKDLIKGQTIIKENDEQLVIDKVDVTKRGNILVWVNNKINQTIIYDPMDVVILK</sequence>
<evidence type="ECO:0000313" key="1">
    <source>
        <dbReference type="EMBL" id="CAB4127448.1"/>
    </source>
</evidence>